<sequence length="81" mass="8357">MRSFVYLALLIAGVSSSSDTCSAGRRAPLLLAKRSDISSSSSSVQPVTGRSCTSDSQCVTYRAGNRSSSSTAPSSPKPRLG</sequence>
<protein>
    <recommendedName>
        <fullName evidence="5">Secreted protein</fullName>
    </recommendedName>
</protein>
<feature type="compositionally biased region" description="Polar residues" evidence="1">
    <location>
        <begin position="44"/>
        <end position="59"/>
    </location>
</feature>
<organism evidence="3 4">
    <name type="scientific">Coemansia aciculifera</name>
    <dbReference type="NCBI Taxonomy" id="417176"/>
    <lineage>
        <taxon>Eukaryota</taxon>
        <taxon>Fungi</taxon>
        <taxon>Fungi incertae sedis</taxon>
        <taxon>Zoopagomycota</taxon>
        <taxon>Kickxellomycotina</taxon>
        <taxon>Kickxellomycetes</taxon>
        <taxon>Kickxellales</taxon>
        <taxon>Kickxellaceae</taxon>
        <taxon>Coemansia</taxon>
    </lineage>
</organism>
<feature type="region of interest" description="Disordered" evidence="1">
    <location>
        <begin position="35"/>
        <end position="81"/>
    </location>
</feature>
<keyword evidence="2" id="KW-0732">Signal</keyword>
<dbReference type="AlphaFoldDB" id="A0A9W8IGL7"/>
<evidence type="ECO:0000256" key="1">
    <source>
        <dbReference type="SAM" id="MobiDB-lite"/>
    </source>
</evidence>
<gene>
    <name evidence="3" type="ORF">GGH94_005086</name>
</gene>
<name>A0A9W8IGL7_9FUNG</name>
<dbReference type="Proteomes" id="UP001140074">
    <property type="component" value="Unassembled WGS sequence"/>
</dbReference>
<evidence type="ECO:0008006" key="5">
    <source>
        <dbReference type="Google" id="ProtNLM"/>
    </source>
</evidence>
<dbReference type="EMBL" id="JANBUY010000244">
    <property type="protein sequence ID" value="KAJ2861135.1"/>
    <property type="molecule type" value="Genomic_DNA"/>
</dbReference>
<comment type="caution">
    <text evidence="3">The sequence shown here is derived from an EMBL/GenBank/DDBJ whole genome shotgun (WGS) entry which is preliminary data.</text>
</comment>
<feature type="chain" id="PRO_5040823057" description="Secreted protein" evidence="2">
    <location>
        <begin position="17"/>
        <end position="81"/>
    </location>
</feature>
<reference evidence="3" key="1">
    <citation type="submission" date="2022-07" db="EMBL/GenBank/DDBJ databases">
        <title>Phylogenomic reconstructions and comparative analyses of Kickxellomycotina fungi.</title>
        <authorList>
            <person name="Reynolds N.K."/>
            <person name="Stajich J.E."/>
            <person name="Barry K."/>
            <person name="Grigoriev I.V."/>
            <person name="Crous P."/>
            <person name="Smith M.E."/>
        </authorList>
    </citation>
    <scope>NUCLEOTIDE SEQUENCE</scope>
    <source>
        <strain evidence="3">RSA 476</strain>
    </source>
</reference>
<feature type="non-terminal residue" evidence="3">
    <location>
        <position position="81"/>
    </location>
</feature>
<feature type="signal peptide" evidence="2">
    <location>
        <begin position="1"/>
        <end position="16"/>
    </location>
</feature>
<keyword evidence="4" id="KW-1185">Reference proteome</keyword>
<evidence type="ECO:0000313" key="4">
    <source>
        <dbReference type="Proteomes" id="UP001140074"/>
    </source>
</evidence>
<proteinExistence type="predicted"/>
<evidence type="ECO:0000313" key="3">
    <source>
        <dbReference type="EMBL" id="KAJ2861135.1"/>
    </source>
</evidence>
<evidence type="ECO:0000256" key="2">
    <source>
        <dbReference type="SAM" id="SignalP"/>
    </source>
</evidence>
<accession>A0A9W8IGL7</accession>
<feature type="compositionally biased region" description="Low complexity" evidence="1">
    <location>
        <begin position="67"/>
        <end position="81"/>
    </location>
</feature>